<keyword evidence="2 4" id="KW-0863">Zinc-finger</keyword>
<gene>
    <name evidence="6" type="ORF">BT63DRAFT_470575</name>
</gene>
<dbReference type="Pfam" id="PF01753">
    <property type="entry name" value="zf-MYND"/>
    <property type="match status" value="1"/>
</dbReference>
<proteinExistence type="predicted"/>
<dbReference type="InterPro" id="IPR024119">
    <property type="entry name" value="TF_DEAF-1"/>
</dbReference>
<dbReference type="Proteomes" id="UP000799302">
    <property type="component" value="Unassembled WGS sequence"/>
</dbReference>
<organism evidence="6 7">
    <name type="scientific">Microthyrium microscopicum</name>
    <dbReference type="NCBI Taxonomy" id="703497"/>
    <lineage>
        <taxon>Eukaryota</taxon>
        <taxon>Fungi</taxon>
        <taxon>Dikarya</taxon>
        <taxon>Ascomycota</taxon>
        <taxon>Pezizomycotina</taxon>
        <taxon>Dothideomycetes</taxon>
        <taxon>Dothideomycetes incertae sedis</taxon>
        <taxon>Microthyriales</taxon>
        <taxon>Microthyriaceae</taxon>
        <taxon>Microthyrium</taxon>
    </lineage>
</organism>
<dbReference type="PANTHER" id="PTHR10237">
    <property type="entry name" value="DEFORMED EPIDERMAL AUTOREGULATORY FACTOR 1 HOMOLOG SUPPRESSIN"/>
    <property type="match status" value="1"/>
</dbReference>
<evidence type="ECO:0000256" key="4">
    <source>
        <dbReference type="PROSITE-ProRule" id="PRU00134"/>
    </source>
</evidence>
<reference evidence="6" key="1">
    <citation type="journal article" date="2020" name="Stud. Mycol.">
        <title>101 Dothideomycetes genomes: a test case for predicting lifestyles and emergence of pathogens.</title>
        <authorList>
            <person name="Haridas S."/>
            <person name="Albert R."/>
            <person name="Binder M."/>
            <person name="Bloem J."/>
            <person name="Labutti K."/>
            <person name="Salamov A."/>
            <person name="Andreopoulos B."/>
            <person name="Baker S."/>
            <person name="Barry K."/>
            <person name="Bills G."/>
            <person name="Bluhm B."/>
            <person name="Cannon C."/>
            <person name="Castanera R."/>
            <person name="Culley D."/>
            <person name="Daum C."/>
            <person name="Ezra D."/>
            <person name="Gonzalez J."/>
            <person name="Henrissat B."/>
            <person name="Kuo A."/>
            <person name="Liang C."/>
            <person name="Lipzen A."/>
            <person name="Lutzoni F."/>
            <person name="Magnuson J."/>
            <person name="Mondo S."/>
            <person name="Nolan M."/>
            <person name="Ohm R."/>
            <person name="Pangilinan J."/>
            <person name="Park H.-J."/>
            <person name="Ramirez L."/>
            <person name="Alfaro M."/>
            <person name="Sun H."/>
            <person name="Tritt A."/>
            <person name="Yoshinaga Y."/>
            <person name="Zwiers L.-H."/>
            <person name="Turgeon B."/>
            <person name="Goodwin S."/>
            <person name="Spatafora J."/>
            <person name="Crous P."/>
            <person name="Grigoriev I."/>
        </authorList>
    </citation>
    <scope>NUCLEOTIDE SEQUENCE</scope>
    <source>
        <strain evidence="6">CBS 115976</strain>
    </source>
</reference>
<evidence type="ECO:0000313" key="6">
    <source>
        <dbReference type="EMBL" id="KAF2669079.1"/>
    </source>
</evidence>
<accession>A0A6A6U9Y8</accession>
<evidence type="ECO:0000256" key="2">
    <source>
        <dbReference type="ARBA" id="ARBA00022771"/>
    </source>
</evidence>
<dbReference type="GO" id="GO:0000981">
    <property type="term" value="F:DNA-binding transcription factor activity, RNA polymerase II-specific"/>
    <property type="evidence" value="ECO:0007669"/>
    <property type="project" value="TreeGrafter"/>
</dbReference>
<evidence type="ECO:0000256" key="1">
    <source>
        <dbReference type="ARBA" id="ARBA00022723"/>
    </source>
</evidence>
<dbReference type="OrthoDB" id="432970at2759"/>
<dbReference type="GO" id="GO:0005634">
    <property type="term" value="C:nucleus"/>
    <property type="evidence" value="ECO:0007669"/>
    <property type="project" value="TreeGrafter"/>
</dbReference>
<evidence type="ECO:0000313" key="7">
    <source>
        <dbReference type="Proteomes" id="UP000799302"/>
    </source>
</evidence>
<sequence length="1232" mass="137513">MYAPVALDAAALFSPLAKTPATNLTRDLPIEESVDILLLGCSDVCNILFTLYADQRPARNILLFTLLLDTTDNGNDDHIWSIYYELRIKNAALDLLRKQAKKLATLAGSIHKWHASQYGKMLRFCDDSTLDSVKNVWFSYYRVLLLPEPERQSLLKSLEDEAQKHFRVHALRSNSKDLERRAAILSGSGRSAAQMGIASLKDITLYHPYYWNYGHLDSDFKDESVLKHRKWDLAALDPARRSTTGLRNANPMFVTGGTDVLDWSTDPLTGFHLSIPYALLAKGSPLGSNPLTGSSSTFNLIKAVRAEFRAWSKALRKRNSKNLTIRFFCGDAIALSYALQRKDNNAVFRDPYRLTPIAFNAKDYGVKGDAPTSFNVIDTAQLCDTIGTLNILVAVLPLLRNEVSASIFTHKLMKHHDNHKEYMENVLCGHLPTVSTLLGLFPVEYWTNASVISTSAEQLVNDKNKTLMKAFAMAGQLDQSQLANQMPVRLTWKHQTVAWDPKMLEVMPTMSVQAGGCALLLFHIYLHMLGLEGKNQASSYADAIDFKELAGPLYLHRSFALLLSLVRRTVTVNWDDMMADLISLIEKDDRLVLRKSYKEELYVQLHVMEVFSAANLLSPSVSSKLPGIGLAFWKDIPAVVCVTVRVPCSKLDWLKVLREERPIALGTPPLHCTLRSPMSDGDGKAWTHNFSSIQLCFGRITTQGSRKTEEFRVGVQEDLLGWKGSSDLTVSFQVPSDTLLLETQTTKVAFGFQKTPHSTSIFSSILGEDLSIFDAALGDEENVFISKDFPSEYMDTPACRPPAGDLAVISTVKAQTVLSASINSFTGRISTITRRLNIVSSEVKAALVRGAEIKVSQISACNFEISVNNNVEEQSFSFLLGFPMPVLGSKMRTRIARKSSYVELEAPLADEAAFKSFPHFIHPTFLVSGKPVLWNLPSLKIDCLPIIDISKASELDWLADRSYEAFSKAEHAERSRALPLKAPLSIRTGFKDTIFSMYQYFCGLFRYPQKSAFVLGESASLDFALLVFVSSVRLDISNGTTVLDAAILPMTPELIQRLKRQPDCFQLDSCSLTMEEEELKFWKCALPGMIERCRAEPHRDGCEYAATSRIPLSTKSDEMALCSCGKGNFPPDFKPDVPRWSGISKECFRAAIPLFYPAPFAEPLLDWSAVNSPNGVINVGCSRCQRHTSADGKELQKCSQCKYALYCSKDCQQADWKTHKMHCKVQKLMFIV</sequence>
<dbReference type="InterPro" id="IPR002893">
    <property type="entry name" value="Znf_MYND"/>
</dbReference>
<dbReference type="PROSITE" id="PS01360">
    <property type="entry name" value="ZF_MYND_1"/>
    <property type="match status" value="1"/>
</dbReference>
<protein>
    <recommendedName>
        <fullName evidence="5">MYND-type domain-containing protein</fullName>
    </recommendedName>
</protein>
<dbReference type="InterPro" id="IPR027974">
    <property type="entry name" value="DUF4470"/>
</dbReference>
<dbReference type="PROSITE" id="PS50865">
    <property type="entry name" value="ZF_MYND_2"/>
    <property type="match status" value="1"/>
</dbReference>
<dbReference type="SUPFAM" id="SSF144232">
    <property type="entry name" value="HIT/MYND zinc finger-like"/>
    <property type="match status" value="1"/>
</dbReference>
<dbReference type="GO" id="GO:0008270">
    <property type="term" value="F:zinc ion binding"/>
    <property type="evidence" value="ECO:0007669"/>
    <property type="project" value="UniProtKB-KW"/>
</dbReference>
<dbReference type="AlphaFoldDB" id="A0A6A6U9Y8"/>
<evidence type="ECO:0000256" key="3">
    <source>
        <dbReference type="ARBA" id="ARBA00022833"/>
    </source>
</evidence>
<evidence type="ECO:0000259" key="5">
    <source>
        <dbReference type="PROSITE" id="PS50865"/>
    </source>
</evidence>
<keyword evidence="1" id="KW-0479">Metal-binding</keyword>
<feature type="domain" description="MYND-type" evidence="5">
    <location>
        <begin position="1181"/>
        <end position="1223"/>
    </location>
</feature>
<dbReference type="PANTHER" id="PTHR10237:SF14">
    <property type="entry name" value="MYND-TYPE DOMAIN-CONTAINING PROTEIN"/>
    <property type="match status" value="1"/>
</dbReference>
<name>A0A6A6U9Y8_9PEZI</name>
<keyword evidence="3" id="KW-0862">Zinc</keyword>
<dbReference type="EMBL" id="MU004235">
    <property type="protein sequence ID" value="KAF2669079.1"/>
    <property type="molecule type" value="Genomic_DNA"/>
</dbReference>
<dbReference type="Gene3D" id="6.10.140.2220">
    <property type="match status" value="1"/>
</dbReference>
<keyword evidence="7" id="KW-1185">Reference proteome</keyword>
<dbReference type="Pfam" id="PF14737">
    <property type="entry name" value="DUF4470"/>
    <property type="match status" value="1"/>
</dbReference>